<comment type="caution">
    <text evidence="1">The sequence shown here is derived from an EMBL/GenBank/DDBJ whole genome shotgun (WGS) entry which is preliminary data.</text>
</comment>
<dbReference type="EMBL" id="BARV01009911">
    <property type="protein sequence ID" value="GAI05493.1"/>
    <property type="molecule type" value="Genomic_DNA"/>
</dbReference>
<feature type="non-terminal residue" evidence="1">
    <location>
        <position position="1"/>
    </location>
</feature>
<reference evidence="1" key="1">
    <citation type="journal article" date="2014" name="Front. Microbiol.">
        <title>High frequency of phylogenetically diverse reductive dehalogenase-homologous genes in deep subseafloor sedimentary metagenomes.</title>
        <authorList>
            <person name="Kawai M."/>
            <person name="Futagami T."/>
            <person name="Toyoda A."/>
            <person name="Takaki Y."/>
            <person name="Nishi S."/>
            <person name="Hori S."/>
            <person name="Arai W."/>
            <person name="Tsubouchi T."/>
            <person name="Morono Y."/>
            <person name="Uchiyama I."/>
            <person name="Ito T."/>
            <person name="Fujiyama A."/>
            <person name="Inagaki F."/>
            <person name="Takami H."/>
        </authorList>
    </citation>
    <scope>NUCLEOTIDE SEQUENCE</scope>
    <source>
        <strain evidence="1">Expedition CK06-06</strain>
    </source>
</reference>
<evidence type="ECO:0000313" key="1">
    <source>
        <dbReference type="EMBL" id="GAI05493.1"/>
    </source>
</evidence>
<sequence length="115" mass="12712">KFRYGVKDPNAIAENQSNINTFVEKFLDTEGNVKDTKGYHKAMYAAQNVDSIVKHFYEQGKTDGIKNVMQSSKNPTLDAPRQVAGEGVSIGGFKVRAINGVDSSKLKIKTNKFNN</sequence>
<organism evidence="1">
    <name type="scientific">marine sediment metagenome</name>
    <dbReference type="NCBI Taxonomy" id="412755"/>
    <lineage>
        <taxon>unclassified sequences</taxon>
        <taxon>metagenomes</taxon>
        <taxon>ecological metagenomes</taxon>
    </lineage>
</organism>
<name>X1KFR3_9ZZZZ</name>
<gene>
    <name evidence="1" type="ORF">S06H3_19370</name>
</gene>
<protein>
    <submittedName>
        <fullName evidence="1">Uncharacterized protein</fullName>
    </submittedName>
</protein>
<dbReference type="AlphaFoldDB" id="X1KFR3"/>
<proteinExistence type="predicted"/>
<accession>X1KFR3</accession>